<dbReference type="SUPFAM" id="SSF81343">
    <property type="entry name" value="Fumarate reductase respiratory complex transmembrane subunits"/>
    <property type="match status" value="1"/>
</dbReference>
<evidence type="ECO:0000313" key="10">
    <source>
        <dbReference type="EMBL" id="KAJ8962380.1"/>
    </source>
</evidence>
<reference evidence="10" key="1">
    <citation type="journal article" date="2023" name="Insect Mol. Biol.">
        <title>Genome sequencing provides insights into the evolution of gene families encoding plant cell wall-degrading enzymes in longhorned beetles.</title>
        <authorList>
            <person name="Shin N.R."/>
            <person name="Okamura Y."/>
            <person name="Kirsch R."/>
            <person name="Pauchet Y."/>
        </authorList>
    </citation>
    <scope>NUCLEOTIDE SEQUENCE</scope>
    <source>
        <strain evidence="10">AMC_N1</strain>
    </source>
</reference>
<proteinExistence type="predicted"/>
<feature type="transmembrane region" description="Helical" evidence="9">
    <location>
        <begin position="113"/>
        <end position="137"/>
    </location>
</feature>
<evidence type="ECO:0000256" key="4">
    <source>
        <dbReference type="ARBA" id="ARBA00022692"/>
    </source>
</evidence>
<keyword evidence="5" id="KW-0479">Metal-binding</keyword>
<evidence type="ECO:0000256" key="1">
    <source>
        <dbReference type="ARBA" id="ARBA00004141"/>
    </source>
</evidence>
<comment type="subcellular location">
    <subcellularLocation>
        <location evidence="1">Membrane</location>
        <topology evidence="1">Multi-pass membrane protein</topology>
    </subcellularLocation>
</comment>
<evidence type="ECO:0000256" key="3">
    <source>
        <dbReference type="ARBA" id="ARBA00022617"/>
    </source>
</evidence>
<dbReference type="AlphaFoldDB" id="A0AAV8ZDS8"/>
<dbReference type="GO" id="GO:0046872">
    <property type="term" value="F:metal ion binding"/>
    <property type="evidence" value="ECO:0007669"/>
    <property type="project" value="UniProtKB-KW"/>
</dbReference>
<sequence>MLCLIESALLAGQKFGSQVLRNERSGLLAFVRPVTLKAKAAECPKEESHDERNMRLKRPQSPHLTIYSPQLTSMLSISHRITGIALSAYAIGLGLGAIVLPESIPHYIESLECAELGAACISTLKFVLAFPLTYHFWNGIRHLLWDSGLFLSIREVYLTGYIMLALALSSAVALSIM</sequence>
<dbReference type="FunFam" id="1.20.1300.10:FF:000011">
    <property type="entry name" value="Succinate dehydrogenase cytochrome b560 subunit"/>
    <property type="match status" value="1"/>
</dbReference>
<comment type="pathway">
    <text evidence="2">Carbohydrate metabolism; tricarboxylic acid cycle.</text>
</comment>
<accession>A0AAV8ZDS8</accession>
<feature type="transmembrane region" description="Helical" evidence="9">
    <location>
        <begin position="157"/>
        <end position="176"/>
    </location>
</feature>
<feature type="transmembrane region" description="Helical" evidence="9">
    <location>
        <begin position="81"/>
        <end position="101"/>
    </location>
</feature>
<dbReference type="PROSITE" id="PS01001">
    <property type="entry name" value="SDH_CYT_2"/>
    <property type="match status" value="1"/>
</dbReference>
<evidence type="ECO:0008006" key="12">
    <source>
        <dbReference type="Google" id="ProtNLM"/>
    </source>
</evidence>
<keyword evidence="4 9" id="KW-0812">Transmembrane</keyword>
<dbReference type="GO" id="GO:0006121">
    <property type="term" value="P:mitochondrial electron transport, succinate to ubiquinone"/>
    <property type="evidence" value="ECO:0007669"/>
    <property type="project" value="TreeGrafter"/>
</dbReference>
<evidence type="ECO:0000256" key="8">
    <source>
        <dbReference type="ARBA" id="ARBA00023136"/>
    </source>
</evidence>
<dbReference type="GO" id="GO:0016020">
    <property type="term" value="C:membrane"/>
    <property type="evidence" value="ECO:0007669"/>
    <property type="project" value="UniProtKB-SubCell"/>
</dbReference>
<organism evidence="10 11">
    <name type="scientific">Aromia moschata</name>
    <dbReference type="NCBI Taxonomy" id="1265417"/>
    <lineage>
        <taxon>Eukaryota</taxon>
        <taxon>Metazoa</taxon>
        <taxon>Ecdysozoa</taxon>
        <taxon>Arthropoda</taxon>
        <taxon>Hexapoda</taxon>
        <taxon>Insecta</taxon>
        <taxon>Pterygota</taxon>
        <taxon>Neoptera</taxon>
        <taxon>Endopterygota</taxon>
        <taxon>Coleoptera</taxon>
        <taxon>Polyphaga</taxon>
        <taxon>Cucujiformia</taxon>
        <taxon>Chrysomeloidea</taxon>
        <taxon>Cerambycidae</taxon>
        <taxon>Cerambycinae</taxon>
        <taxon>Callichromatini</taxon>
        <taxon>Aromia</taxon>
    </lineage>
</organism>
<dbReference type="PANTHER" id="PTHR10978">
    <property type="entry name" value="SUCCINATE DEHYDROGENASE CYTOCHROME B560 SUBUNIT"/>
    <property type="match status" value="1"/>
</dbReference>
<name>A0AAV8ZDS8_9CUCU</name>
<comment type="caution">
    <text evidence="10">The sequence shown here is derived from an EMBL/GenBank/DDBJ whole genome shotgun (WGS) entry which is preliminary data.</text>
</comment>
<dbReference type="EMBL" id="JAPWTK010000003">
    <property type="protein sequence ID" value="KAJ8962380.1"/>
    <property type="molecule type" value="Genomic_DNA"/>
</dbReference>
<protein>
    <recommendedName>
        <fullName evidence="12">Succinate dehydrogenase cytochrome b560 subunit, mitochondrial</fullName>
    </recommendedName>
</protein>
<dbReference type="NCBIfam" id="TIGR02970">
    <property type="entry name" value="succ_dehyd_cytB"/>
    <property type="match status" value="1"/>
</dbReference>
<keyword evidence="6 9" id="KW-1133">Transmembrane helix</keyword>
<evidence type="ECO:0000313" key="11">
    <source>
        <dbReference type="Proteomes" id="UP001162162"/>
    </source>
</evidence>
<dbReference type="Gene3D" id="1.20.1300.10">
    <property type="entry name" value="Fumarate reductase/succinate dehydrogenase, transmembrane subunit"/>
    <property type="match status" value="1"/>
</dbReference>
<evidence type="ECO:0000256" key="9">
    <source>
        <dbReference type="SAM" id="Phobius"/>
    </source>
</evidence>
<dbReference type="GO" id="GO:0009055">
    <property type="term" value="F:electron transfer activity"/>
    <property type="evidence" value="ECO:0007669"/>
    <property type="project" value="InterPro"/>
</dbReference>
<dbReference type="InterPro" id="IPR034804">
    <property type="entry name" value="SQR/QFR_C/D"/>
</dbReference>
<dbReference type="Proteomes" id="UP001162162">
    <property type="component" value="Unassembled WGS sequence"/>
</dbReference>
<keyword evidence="7" id="KW-0408">Iron</keyword>
<dbReference type="GO" id="GO:0006099">
    <property type="term" value="P:tricarboxylic acid cycle"/>
    <property type="evidence" value="ECO:0007669"/>
    <property type="project" value="InterPro"/>
</dbReference>
<dbReference type="InterPro" id="IPR014314">
    <property type="entry name" value="Succ_DH_cytb556"/>
</dbReference>
<dbReference type="InterPro" id="IPR018495">
    <property type="entry name" value="Succ_DH_cyt_bsu_CS"/>
</dbReference>
<evidence type="ECO:0000256" key="7">
    <source>
        <dbReference type="ARBA" id="ARBA00023004"/>
    </source>
</evidence>
<keyword evidence="8 9" id="KW-0472">Membrane</keyword>
<evidence type="ECO:0000256" key="6">
    <source>
        <dbReference type="ARBA" id="ARBA00022989"/>
    </source>
</evidence>
<keyword evidence="11" id="KW-1185">Reference proteome</keyword>
<gene>
    <name evidence="10" type="ORF">NQ318_018364</name>
</gene>
<dbReference type="PANTHER" id="PTHR10978:SF5">
    <property type="entry name" value="SUCCINATE DEHYDROGENASE CYTOCHROME B560 SUBUNIT, MITOCHONDRIAL"/>
    <property type="match status" value="1"/>
</dbReference>
<evidence type="ECO:0000256" key="5">
    <source>
        <dbReference type="ARBA" id="ARBA00022723"/>
    </source>
</evidence>
<keyword evidence="3" id="KW-0349">Heme</keyword>
<dbReference type="InterPro" id="IPR000701">
    <property type="entry name" value="SuccDH_FuR_B_TM-su"/>
</dbReference>
<dbReference type="CDD" id="cd03499">
    <property type="entry name" value="SQR_TypeC_SdhC"/>
    <property type="match status" value="1"/>
</dbReference>
<evidence type="ECO:0000256" key="2">
    <source>
        <dbReference type="ARBA" id="ARBA00005163"/>
    </source>
</evidence>
<dbReference type="GO" id="GO:0005739">
    <property type="term" value="C:mitochondrion"/>
    <property type="evidence" value="ECO:0007669"/>
    <property type="project" value="GOC"/>
</dbReference>
<dbReference type="Pfam" id="PF01127">
    <property type="entry name" value="Sdh_cyt"/>
    <property type="match status" value="1"/>
</dbReference>